<evidence type="ECO:0000313" key="1">
    <source>
        <dbReference type="EMBL" id="QGH44241.1"/>
    </source>
</evidence>
<accession>A0A5Q2UA53</accession>
<evidence type="ECO:0000313" key="2">
    <source>
        <dbReference type="Proteomes" id="UP000298274"/>
    </source>
</evidence>
<protein>
    <submittedName>
        <fullName evidence="1">Uncharacterized protein</fullName>
    </submittedName>
</protein>
<dbReference type="EMBL" id="CP039631">
    <property type="protein sequence ID" value="QGH44241.1"/>
    <property type="molecule type" value="Genomic_DNA"/>
</dbReference>
<sequence>MSVLKGISPSVLNNLGPKEKCPEELGVSLRQKSKAPEVRGSRASIFASIPKRLANVVADYQRPPDVSLRLLAIVFDRQHAGEGGMISATLCAP</sequence>
<name>A0A5Q2UA53_PSEVE</name>
<reference evidence="2" key="1">
    <citation type="submission" date="2019-04" db="EMBL/GenBank/DDBJ databases">
        <title>Complete genome sequence of Pseudomonas veronii strain PVy, a versatile degrader capable of using multiple contaminants as sole carbon sources.</title>
        <authorList>
            <person name="Lopez-Echartea E."/>
            <person name="Ridl J."/>
            <person name="Pajer P."/>
            <person name="Strejcek M."/>
            <person name="Suman J."/>
            <person name="Uhlik O."/>
        </authorList>
    </citation>
    <scope>NUCLEOTIDE SEQUENCE [LARGE SCALE GENOMIC DNA]</scope>
    <source>
        <strain evidence="2">Pvy</strain>
    </source>
</reference>
<dbReference type="RefSeq" id="WP_155678238.1">
    <property type="nucleotide sequence ID" value="NZ_CP039631.3"/>
</dbReference>
<dbReference type="Proteomes" id="UP000298274">
    <property type="component" value="Chromosome"/>
</dbReference>
<proteinExistence type="predicted"/>
<organism evidence="1 2">
    <name type="scientific">Pseudomonas veronii</name>
    <dbReference type="NCBI Taxonomy" id="76761"/>
    <lineage>
        <taxon>Bacteria</taxon>
        <taxon>Pseudomonadati</taxon>
        <taxon>Pseudomonadota</taxon>
        <taxon>Gammaproteobacteria</taxon>
        <taxon>Pseudomonadales</taxon>
        <taxon>Pseudomonadaceae</taxon>
        <taxon>Pseudomonas</taxon>
    </lineage>
</organism>
<dbReference type="AlphaFoldDB" id="A0A5Q2UA53"/>
<gene>
    <name evidence="1" type="ORF">E4167_35185</name>
</gene>